<name>A0AA35ZW58_LACSI</name>
<dbReference type="InterPro" id="IPR035979">
    <property type="entry name" value="RBD_domain_sf"/>
</dbReference>
<evidence type="ECO:0008006" key="3">
    <source>
        <dbReference type="Google" id="ProtNLM"/>
    </source>
</evidence>
<dbReference type="GO" id="GO:0003676">
    <property type="term" value="F:nucleic acid binding"/>
    <property type="evidence" value="ECO:0007669"/>
    <property type="project" value="InterPro"/>
</dbReference>
<dbReference type="EMBL" id="OX465084">
    <property type="protein sequence ID" value="CAI9300014.1"/>
    <property type="molecule type" value="Genomic_DNA"/>
</dbReference>
<proteinExistence type="predicted"/>
<accession>A0AA35ZW58</accession>
<dbReference type="SUPFAM" id="SSF54928">
    <property type="entry name" value="RNA-binding domain, RBD"/>
    <property type="match status" value="1"/>
</dbReference>
<keyword evidence="2" id="KW-1185">Reference proteome</keyword>
<gene>
    <name evidence="1" type="ORF">LSALG_LOCUS38686</name>
</gene>
<dbReference type="CDD" id="cd00590">
    <property type="entry name" value="RRM_SF"/>
    <property type="match status" value="1"/>
</dbReference>
<organism evidence="1 2">
    <name type="scientific">Lactuca saligna</name>
    <name type="common">Willowleaf lettuce</name>
    <dbReference type="NCBI Taxonomy" id="75948"/>
    <lineage>
        <taxon>Eukaryota</taxon>
        <taxon>Viridiplantae</taxon>
        <taxon>Streptophyta</taxon>
        <taxon>Embryophyta</taxon>
        <taxon>Tracheophyta</taxon>
        <taxon>Spermatophyta</taxon>
        <taxon>Magnoliopsida</taxon>
        <taxon>eudicotyledons</taxon>
        <taxon>Gunneridae</taxon>
        <taxon>Pentapetalae</taxon>
        <taxon>asterids</taxon>
        <taxon>campanulids</taxon>
        <taxon>Asterales</taxon>
        <taxon>Asteraceae</taxon>
        <taxon>Cichorioideae</taxon>
        <taxon>Cichorieae</taxon>
        <taxon>Lactucinae</taxon>
        <taxon>Lactuca</taxon>
    </lineage>
</organism>
<evidence type="ECO:0000313" key="2">
    <source>
        <dbReference type="Proteomes" id="UP001177003"/>
    </source>
</evidence>
<evidence type="ECO:0000313" key="1">
    <source>
        <dbReference type="EMBL" id="CAI9300014.1"/>
    </source>
</evidence>
<dbReference type="AlphaFoldDB" id="A0AA35ZW58"/>
<protein>
    <recommendedName>
        <fullName evidence="3">RRM domain-containing protein</fullName>
    </recommendedName>
</protein>
<reference evidence="1" key="1">
    <citation type="submission" date="2023-04" db="EMBL/GenBank/DDBJ databases">
        <authorList>
            <person name="Vijverberg K."/>
            <person name="Xiong W."/>
            <person name="Schranz E."/>
        </authorList>
    </citation>
    <scope>NUCLEOTIDE SEQUENCE</scope>
</reference>
<dbReference type="Proteomes" id="UP001177003">
    <property type="component" value="Chromosome 8"/>
</dbReference>
<sequence>MTGKRGLFDRSSFIMESRWRPGDAWNKNRSDMDKTWDYNSYYKGQRQGLTGRNHHVTSFFVTNVLDSVFLNDLWHACDHIEKVVDVFISNKKSRTRKLFGFIRFSGVQNNDYMVKQLCDVWFGYYKLFASITRFSKKDSPFSHYHAIPFKIEKRGDLVNSYVTIVKGNSKESHGKELVEETIVLPFEDFIMKKKKHACLVKARDFPTLPNL</sequence>